<evidence type="ECO:0000313" key="3">
    <source>
        <dbReference type="Proteomes" id="UP001085076"/>
    </source>
</evidence>
<dbReference type="PANTHER" id="PTHR33306">
    <property type="entry name" value="EXPRESSED PROTEIN-RELATED-RELATED"/>
    <property type="match status" value="1"/>
</dbReference>
<accession>A0A9D5CD77</accession>
<dbReference type="EMBL" id="JAGGNH010000005">
    <property type="protein sequence ID" value="KAJ0971006.1"/>
    <property type="molecule type" value="Genomic_DNA"/>
</dbReference>
<name>A0A9D5CD77_9LILI</name>
<reference evidence="2" key="1">
    <citation type="submission" date="2021-03" db="EMBL/GenBank/DDBJ databases">
        <authorList>
            <person name="Li Z."/>
            <person name="Yang C."/>
        </authorList>
    </citation>
    <scope>NUCLEOTIDE SEQUENCE</scope>
    <source>
        <strain evidence="2">Dzin_1.0</strain>
        <tissue evidence="2">Leaf</tissue>
    </source>
</reference>
<feature type="transmembrane region" description="Helical" evidence="1">
    <location>
        <begin position="30"/>
        <end position="48"/>
    </location>
</feature>
<keyword evidence="1" id="KW-1133">Transmembrane helix</keyword>
<keyword evidence="3" id="KW-1185">Reference proteome</keyword>
<keyword evidence="1" id="KW-0812">Transmembrane</keyword>
<evidence type="ECO:0000256" key="1">
    <source>
        <dbReference type="SAM" id="Phobius"/>
    </source>
</evidence>
<proteinExistence type="predicted"/>
<dbReference type="AlphaFoldDB" id="A0A9D5CD77"/>
<evidence type="ECO:0000313" key="2">
    <source>
        <dbReference type="EMBL" id="KAJ0971006.1"/>
    </source>
</evidence>
<reference evidence="2" key="2">
    <citation type="journal article" date="2022" name="Hortic Res">
        <title>The genome of Dioscorea zingiberensis sheds light on the biosynthesis, origin and evolution of the medicinally important diosgenin saponins.</title>
        <authorList>
            <person name="Li Y."/>
            <person name="Tan C."/>
            <person name="Li Z."/>
            <person name="Guo J."/>
            <person name="Li S."/>
            <person name="Chen X."/>
            <person name="Wang C."/>
            <person name="Dai X."/>
            <person name="Yang H."/>
            <person name="Song W."/>
            <person name="Hou L."/>
            <person name="Xu J."/>
            <person name="Tong Z."/>
            <person name="Xu A."/>
            <person name="Yuan X."/>
            <person name="Wang W."/>
            <person name="Yang Q."/>
            <person name="Chen L."/>
            <person name="Sun Z."/>
            <person name="Wang K."/>
            <person name="Pan B."/>
            <person name="Chen J."/>
            <person name="Bao Y."/>
            <person name="Liu F."/>
            <person name="Qi X."/>
            <person name="Gang D.R."/>
            <person name="Wen J."/>
            <person name="Li J."/>
        </authorList>
    </citation>
    <scope>NUCLEOTIDE SEQUENCE</scope>
    <source>
        <strain evidence="2">Dzin_1.0</strain>
    </source>
</reference>
<feature type="transmembrane region" description="Helical" evidence="1">
    <location>
        <begin position="60"/>
        <end position="82"/>
    </location>
</feature>
<gene>
    <name evidence="2" type="ORF">J5N97_018965</name>
</gene>
<dbReference type="PANTHER" id="PTHR33306:SF40">
    <property type="entry name" value="EXPRESSED PROTEIN"/>
    <property type="match status" value="1"/>
</dbReference>
<dbReference type="Proteomes" id="UP001085076">
    <property type="component" value="Miscellaneous, Linkage group lg05"/>
</dbReference>
<protein>
    <submittedName>
        <fullName evidence="2">Uncharacterized protein</fullName>
    </submittedName>
</protein>
<keyword evidence="1" id="KW-0472">Membrane</keyword>
<organism evidence="2 3">
    <name type="scientific">Dioscorea zingiberensis</name>
    <dbReference type="NCBI Taxonomy" id="325984"/>
    <lineage>
        <taxon>Eukaryota</taxon>
        <taxon>Viridiplantae</taxon>
        <taxon>Streptophyta</taxon>
        <taxon>Embryophyta</taxon>
        <taxon>Tracheophyta</taxon>
        <taxon>Spermatophyta</taxon>
        <taxon>Magnoliopsida</taxon>
        <taxon>Liliopsida</taxon>
        <taxon>Dioscoreales</taxon>
        <taxon>Dioscoreaceae</taxon>
        <taxon>Dioscorea</taxon>
    </lineage>
</organism>
<sequence>MDWFIRDRRGPQWKQGWRGQALASMSLPPAPLLAIFTIVVLFLSLSWYTNYKEQVRRTELSLRFFLMLFVLLFVIVLARFMFVDGRFIFRPSVPVPVQETGHRAGGSPWRVAALVVVLLLLVSYQSSFHSQWFRPLWRST</sequence>
<comment type="caution">
    <text evidence="2">The sequence shown here is derived from an EMBL/GenBank/DDBJ whole genome shotgun (WGS) entry which is preliminary data.</text>
</comment>
<dbReference type="OrthoDB" id="1935034at2759"/>
<feature type="transmembrane region" description="Helical" evidence="1">
    <location>
        <begin position="109"/>
        <end position="128"/>
    </location>
</feature>